<dbReference type="PANTHER" id="PTHR43586:SF4">
    <property type="entry name" value="ISOPENICILLIN N EPIMERASE"/>
    <property type="match status" value="1"/>
</dbReference>
<evidence type="ECO:0000256" key="2">
    <source>
        <dbReference type="ARBA" id="ARBA00010447"/>
    </source>
</evidence>
<accession>A0ABV9Q1W1</accession>
<dbReference type="CDD" id="cd06453">
    <property type="entry name" value="SufS_like"/>
    <property type="match status" value="1"/>
</dbReference>
<dbReference type="EMBL" id="JBHSHC010000106">
    <property type="protein sequence ID" value="MFC4768461.1"/>
    <property type="molecule type" value="Genomic_DNA"/>
</dbReference>
<comment type="cofactor">
    <cofactor evidence="1 7">
        <name>pyridoxal 5'-phosphate</name>
        <dbReference type="ChEBI" id="CHEBI:597326"/>
    </cofactor>
</comment>
<dbReference type="InterPro" id="IPR015424">
    <property type="entry name" value="PyrdxlP-dep_Trfase"/>
</dbReference>
<reference evidence="10" key="1">
    <citation type="journal article" date="2019" name="Int. J. Syst. Evol. Microbiol.">
        <title>The Global Catalogue of Microorganisms (GCM) 10K type strain sequencing project: providing services to taxonomists for standard genome sequencing and annotation.</title>
        <authorList>
            <consortium name="The Broad Institute Genomics Platform"/>
            <consortium name="The Broad Institute Genome Sequencing Center for Infectious Disease"/>
            <person name="Wu L."/>
            <person name="Ma J."/>
        </authorList>
    </citation>
    <scope>NUCLEOTIDE SEQUENCE [LARGE SCALE GENOMIC DNA]</scope>
    <source>
        <strain evidence="10">WYCCWR 12678</strain>
    </source>
</reference>
<dbReference type="NCBIfam" id="TIGR01977">
    <property type="entry name" value="am_tr_V_EF2568"/>
    <property type="match status" value="1"/>
</dbReference>
<dbReference type="Proteomes" id="UP001596002">
    <property type="component" value="Unassembled WGS sequence"/>
</dbReference>
<comment type="catalytic activity">
    <reaction evidence="6">
        <text>(sulfur carrier)-H + L-cysteine = (sulfur carrier)-SH + L-alanine</text>
        <dbReference type="Rhea" id="RHEA:43892"/>
        <dbReference type="Rhea" id="RHEA-COMP:14737"/>
        <dbReference type="Rhea" id="RHEA-COMP:14739"/>
        <dbReference type="ChEBI" id="CHEBI:29917"/>
        <dbReference type="ChEBI" id="CHEBI:35235"/>
        <dbReference type="ChEBI" id="CHEBI:57972"/>
        <dbReference type="ChEBI" id="CHEBI:64428"/>
        <dbReference type="EC" id="2.8.1.7"/>
    </reaction>
</comment>
<dbReference type="InterPro" id="IPR016454">
    <property type="entry name" value="Cysteine_dSase"/>
</dbReference>
<dbReference type="EC" id="2.8.1.7" evidence="3"/>
<evidence type="ECO:0000256" key="3">
    <source>
        <dbReference type="ARBA" id="ARBA00012239"/>
    </source>
</evidence>
<dbReference type="RefSeq" id="WP_380026415.1">
    <property type="nucleotide sequence ID" value="NZ_JBHSHC010000106.1"/>
</dbReference>
<evidence type="ECO:0000259" key="8">
    <source>
        <dbReference type="Pfam" id="PF00266"/>
    </source>
</evidence>
<proteinExistence type="inferred from homology"/>
<comment type="caution">
    <text evidence="9">The sequence shown here is derived from an EMBL/GenBank/DDBJ whole genome shotgun (WGS) entry which is preliminary data.</text>
</comment>
<evidence type="ECO:0000256" key="4">
    <source>
        <dbReference type="ARBA" id="ARBA00022679"/>
    </source>
</evidence>
<protein>
    <recommendedName>
        <fullName evidence="3">cysteine desulfurase</fullName>
        <ecNumber evidence="3">2.8.1.7</ecNumber>
    </recommendedName>
</protein>
<dbReference type="InterPro" id="IPR010969">
    <property type="entry name" value="Cys_dSase-rel_unknwn_funct"/>
</dbReference>
<dbReference type="InterPro" id="IPR000192">
    <property type="entry name" value="Aminotrans_V_dom"/>
</dbReference>
<dbReference type="PANTHER" id="PTHR43586">
    <property type="entry name" value="CYSTEINE DESULFURASE"/>
    <property type="match status" value="1"/>
</dbReference>
<gene>
    <name evidence="9" type="ORF">ACFO8Q_14020</name>
</gene>
<dbReference type="InterPro" id="IPR020578">
    <property type="entry name" value="Aminotrans_V_PyrdxlP_BS"/>
</dbReference>
<name>A0ABV9Q1W1_9BACL</name>
<organism evidence="9 10">
    <name type="scientific">Effusibacillus consociatus</name>
    <dbReference type="NCBI Taxonomy" id="1117041"/>
    <lineage>
        <taxon>Bacteria</taxon>
        <taxon>Bacillati</taxon>
        <taxon>Bacillota</taxon>
        <taxon>Bacilli</taxon>
        <taxon>Bacillales</taxon>
        <taxon>Alicyclobacillaceae</taxon>
        <taxon>Effusibacillus</taxon>
    </lineage>
</organism>
<evidence type="ECO:0000313" key="9">
    <source>
        <dbReference type="EMBL" id="MFC4768461.1"/>
    </source>
</evidence>
<dbReference type="GO" id="GO:0008483">
    <property type="term" value="F:transaminase activity"/>
    <property type="evidence" value="ECO:0007669"/>
    <property type="project" value="UniProtKB-KW"/>
</dbReference>
<dbReference type="Pfam" id="PF00266">
    <property type="entry name" value="Aminotran_5"/>
    <property type="match status" value="1"/>
</dbReference>
<keyword evidence="10" id="KW-1185">Reference proteome</keyword>
<keyword evidence="5" id="KW-0663">Pyridoxal phosphate</keyword>
<evidence type="ECO:0000256" key="5">
    <source>
        <dbReference type="ARBA" id="ARBA00022898"/>
    </source>
</evidence>
<keyword evidence="4" id="KW-0808">Transferase</keyword>
<sequence length="378" mass="41430">MIYLDNAASSWPKPPQVEESMVEVLRDYGANPGRSGHQLAAKAADTIYQIRSQLAKLFHVKNPNDIVFTQNATESLNLGLKGYLKSGDHVVTTSFEHNSVRRPLEYLREFGVEISYVSGAIDGKLSAQDIEQAIRENTKLIVVTHASNLTGSILPIEELGKLAHKKNIRFMVDASQTAGYCPIDVEAMKIDLLAFTGHKSLYGPQGTGGLYIHPELDLVPLLHGGTGGHSELIEQPPVRPDRYESGTRNTVGIAGLGAGVRFIEETGLDVIRKHEEHLTDFLMEEMGRVKGLTIYGPEKGHPRCPIVSFSIDGFDASEIGFILDTHYQIAVRAGLHCSPLAHETIGTIEGGLVRASLGFFNTKNHIEEFVRALRDIVS</sequence>
<dbReference type="Gene3D" id="3.40.640.10">
    <property type="entry name" value="Type I PLP-dependent aspartate aminotransferase-like (Major domain)"/>
    <property type="match status" value="1"/>
</dbReference>
<dbReference type="Gene3D" id="3.90.1150.10">
    <property type="entry name" value="Aspartate Aminotransferase, domain 1"/>
    <property type="match status" value="1"/>
</dbReference>
<evidence type="ECO:0000256" key="6">
    <source>
        <dbReference type="ARBA" id="ARBA00050776"/>
    </source>
</evidence>
<dbReference type="SUPFAM" id="SSF53383">
    <property type="entry name" value="PLP-dependent transferases"/>
    <property type="match status" value="1"/>
</dbReference>
<comment type="similarity">
    <text evidence="2">Belongs to the class-V pyridoxal-phosphate-dependent aminotransferase family. Csd subfamily.</text>
</comment>
<evidence type="ECO:0000313" key="10">
    <source>
        <dbReference type="Proteomes" id="UP001596002"/>
    </source>
</evidence>
<evidence type="ECO:0000256" key="7">
    <source>
        <dbReference type="RuleBase" id="RU004504"/>
    </source>
</evidence>
<keyword evidence="9" id="KW-0032">Aminotransferase</keyword>
<dbReference type="InterPro" id="IPR015422">
    <property type="entry name" value="PyrdxlP-dep_Trfase_small"/>
</dbReference>
<dbReference type="PIRSF" id="PIRSF005572">
    <property type="entry name" value="NifS"/>
    <property type="match status" value="1"/>
</dbReference>
<evidence type="ECO:0000256" key="1">
    <source>
        <dbReference type="ARBA" id="ARBA00001933"/>
    </source>
</evidence>
<feature type="domain" description="Aminotransferase class V" evidence="8">
    <location>
        <begin position="2"/>
        <end position="369"/>
    </location>
</feature>
<dbReference type="InterPro" id="IPR015421">
    <property type="entry name" value="PyrdxlP-dep_Trfase_major"/>
</dbReference>
<dbReference type="PROSITE" id="PS00595">
    <property type="entry name" value="AA_TRANSFER_CLASS_5"/>
    <property type="match status" value="1"/>
</dbReference>
<dbReference type="InterPro" id="IPR010970">
    <property type="entry name" value="Cys_dSase_SufS"/>
</dbReference>